<dbReference type="Pfam" id="PF12950">
    <property type="entry name" value="TaqI_C"/>
    <property type="match status" value="1"/>
</dbReference>
<evidence type="ECO:0000313" key="12">
    <source>
        <dbReference type="Proteomes" id="UP000186940"/>
    </source>
</evidence>
<dbReference type="InterPro" id="IPR023135">
    <property type="entry name" value="N6_DNA_MeTrfase_TaqI_C"/>
</dbReference>
<feature type="coiled-coil region" evidence="8">
    <location>
        <begin position="1043"/>
        <end position="1070"/>
    </location>
</feature>
<dbReference type="GO" id="GO:0009307">
    <property type="term" value="P:DNA restriction-modification system"/>
    <property type="evidence" value="ECO:0007669"/>
    <property type="project" value="UniProtKB-KW"/>
</dbReference>
<evidence type="ECO:0000256" key="6">
    <source>
        <dbReference type="ARBA" id="ARBA00023125"/>
    </source>
</evidence>
<keyword evidence="12" id="KW-1185">Reference proteome</keyword>
<dbReference type="Pfam" id="PF07669">
    <property type="entry name" value="Eco57I"/>
    <property type="match status" value="1"/>
</dbReference>
<dbReference type="PRINTS" id="PR00507">
    <property type="entry name" value="N12N6MTFRASE"/>
</dbReference>
<evidence type="ECO:0000256" key="8">
    <source>
        <dbReference type="SAM" id="Coils"/>
    </source>
</evidence>
<accession>A0A1F2PCH6</accession>
<dbReference type="AlphaFoldDB" id="A0A1F2PCH6"/>
<keyword evidence="3" id="KW-0808">Transferase</keyword>
<dbReference type="SUPFAM" id="SSF116734">
    <property type="entry name" value="DNA methylase specificity domain"/>
    <property type="match status" value="1"/>
</dbReference>
<dbReference type="InterPro" id="IPR002052">
    <property type="entry name" value="DNA_methylase_N6_adenine_CS"/>
</dbReference>
<keyword evidence="8" id="KW-0175">Coiled coil</keyword>
<keyword evidence="6" id="KW-0238">DNA-binding</keyword>
<dbReference type="Gene3D" id="3.90.220.10">
    <property type="entry name" value="Adenine-n6-DNA-methyltransferase Taqi, Chain A, domain 2"/>
    <property type="match status" value="1"/>
</dbReference>
<dbReference type="PATRIC" id="fig|1838285.3.peg.14"/>
<dbReference type="InterPro" id="IPR029063">
    <property type="entry name" value="SAM-dependent_MTases_sf"/>
</dbReference>
<protein>
    <recommendedName>
        <fullName evidence="1">site-specific DNA-methyltransferase (adenine-specific)</fullName>
        <ecNumber evidence="1">2.1.1.72</ecNumber>
    </recommendedName>
</protein>
<evidence type="ECO:0000256" key="5">
    <source>
        <dbReference type="ARBA" id="ARBA00022747"/>
    </source>
</evidence>
<dbReference type="SUPFAM" id="SSF53335">
    <property type="entry name" value="S-adenosyl-L-methionine-dependent methyltransferases"/>
    <property type="match status" value="1"/>
</dbReference>
<proteinExistence type="predicted"/>
<keyword evidence="5" id="KW-0680">Restriction system</keyword>
<dbReference type="InterPro" id="IPR025931">
    <property type="entry name" value="TaqI_C"/>
</dbReference>
<evidence type="ECO:0000313" key="11">
    <source>
        <dbReference type="EMBL" id="OFV68336.1"/>
    </source>
</evidence>
<reference evidence="11" key="1">
    <citation type="submission" date="2016-05" db="EMBL/GenBank/DDBJ databases">
        <title>Microbial consortia oxidize butane by reversing methanogenesis.</title>
        <authorList>
            <person name="Laso-Perez R."/>
            <person name="Richter M."/>
            <person name="Wegener G."/>
            <person name="Musat F."/>
        </authorList>
    </citation>
    <scope>NUCLEOTIDE SEQUENCE [LARGE SCALE GENOMIC DNA]</scope>
    <source>
        <strain evidence="11">BOX2</strain>
    </source>
</reference>
<dbReference type="EMBL" id="LYOS01000001">
    <property type="protein sequence ID" value="OFV68336.1"/>
    <property type="molecule type" value="Genomic_DNA"/>
</dbReference>
<dbReference type="STRING" id="1838285.SCAL_000012"/>
<keyword evidence="11" id="KW-0378">Hydrolase</keyword>
<evidence type="ECO:0000256" key="2">
    <source>
        <dbReference type="ARBA" id="ARBA00022603"/>
    </source>
</evidence>
<keyword evidence="11" id="KW-0255">Endonuclease</keyword>
<evidence type="ECO:0000256" key="3">
    <source>
        <dbReference type="ARBA" id="ARBA00022679"/>
    </source>
</evidence>
<dbReference type="EC" id="2.1.1.72" evidence="1"/>
<dbReference type="PANTHER" id="PTHR33841:SF1">
    <property type="entry name" value="DNA METHYLTRANSFERASE A"/>
    <property type="match status" value="1"/>
</dbReference>
<keyword evidence="4" id="KW-0949">S-adenosyl-L-methionine</keyword>
<dbReference type="GO" id="GO:0009007">
    <property type="term" value="F:site-specific DNA-methyltransferase (adenine-specific) activity"/>
    <property type="evidence" value="ECO:0007669"/>
    <property type="project" value="UniProtKB-EC"/>
</dbReference>
<feature type="domain" description="Type II methyltransferase M.TaqI-like" evidence="9">
    <location>
        <begin position="462"/>
        <end position="632"/>
    </location>
</feature>
<dbReference type="GO" id="GO:0032259">
    <property type="term" value="P:methylation"/>
    <property type="evidence" value="ECO:0007669"/>
    <property type="project" value="UniProtKB-KW"/>
</dbReference>
<feature type="domain" description="TaqI-like C-terminal specificity" evidence="10">
    <location>
        <begin position="753"/>
        <end position="869"/>
    </location>
</feature>
<organism evidence="11 12">
    <name type="scientific">Candidatus Syntropharchaeum caldarium</name>
    <dbReference type="NCBI Taxonomy" id="1838285"/>
    <lineage>
        <taxon>Archaea</taxon>
        <taxon>Methanobacteriati</taxon>
        <taxon>Methanobacteriota</taxon>
        <taxon>Stenosarchaea group</taxon>
        <taxon>Methanomicrobia</taxon>
        <taxon>Methanosarcinales</taxon>
        <taxon>ANME-2 cluster</taxon>
        <taxon>Candidatus Syntropharchaeum</taxon>
    </lineage>
</organism>
<dbReference type="GO" id="GO:0003677">
    <property type="term" value="F:DNA binding"/>
    <property type="evidence" value="ECO:0007669"/>
    <property type="project" value="UniProtKB-KW"/>
</dbReference>
<evidence type="ECO:0000259" key="10">
    <source>
        <dbReference type="Pfam" id="PF12950"/>
    </source>
</evidence>
<evidence type="ECO:0000256" key="7">
    <source>
        <dbReference type="ARBA" id="ARBA00047942"/>
    </source>
</evidence>
<name>A0A1F2PCH6_9EURY</name>
<keyword evidence="2" id="KW-0489">Methyltransferase</keyword>
<dbReference type="InterPro" id="IPR011639">
    <property type="entry name" value="MethylTrfase_TaqI-like_dom"/>
</dbReference>
<comment type="catalytic activity">
    <reaction evidence="7">
        <text>a 2'-deoxyadenosine in DNA + S-adenosyl-L-methionine = an N(6)-methyl-2'-deoxyadenosine in DNA + S-adenosyl-L-homocysteine + H(+)</text>
        <dbReference type="Rhea" id="RHEA:15197"/>
        <dbReference type="Rhea" id="RHEA-COMP:12418"/>
        <dbReference type="Rhea" id="RHEA-COMP:12419"/>
        <dbReference type="ChEBI" id="CHEBI:15378"/>
        <dbReference type="ChEBI" id="CHEBI:57856"/>
        <dbReference type="ChEBI" id="CHEBI:59789"/>
        <dbReference type="ChEBI" id="CHEBI:90615"/>
        <dbReference type="ChEBI" id="CHEBI:90616"/>
        <dbReference type="EC" id="2.1.1.72"/>
    </reaction>
</comment>
<comment type="caution">
    <text evidence="11">The sequence shown here is derived from an EMBL/GenBank/DDBJ whole genome shotgun (WGS) entry which is preliminary data.</text>
</comment>
<dbReference type="GO" id="GO:0004519">
    <property type="term" value="F:endonuclease activity"/>
    <property type="evidence" value="ECO:0007669"/>
    <property type="project" value="UniProtKB-KW"/>
</dbReference>
<dbReference type="InterPro" id="IPR050953">
    <property type="entry name" value="N4_N6_ade-DNA_methylase"/>
</dbReference>
<evidence type="ECO:0000259" key="9">
    <source>
        <dbReference type="Pfam" id="PF07669"/>
    </source>
</evidence>
<gene>
    <name evidence="11" type="ORF">SCAL_000012</name>
</gene>
<dbReference type="Proteomes" id="UP000186940">
    <property type="component" value="Unassembled WGS sequence"/>
</dbReference>
<dbReference type="Gene3D" id="3.40.50.150">
    <property type="entry name" value="Vaccinia Virus protein VP39"/>
    <property type="match status" value="1"/>
</dbReference>
<evidence type="ECO:0000256" key="4">
    <source>
        <dbReference type="ARBA" id="ARBA00022691"/>
    </source>
</evidence>
<keyword evidence="11" id="KW-0540">Nuclease</keyword>
<sequence length="1086" mass="126802">MEREKIETLITKYRELLRSKGRSGIKELSEANVRSDFIDPLFEILGWDISNPEEYDREYSIKSGGRADVALKIDKKPVILLEAKRFGGIPHIDERGDGDWLLEERQAILYAAKEGAKWAILTNFEKFRVFNARTGLTILDIESIYDYTDKIGKLLYLTKDAVVTGRIEKLAAWDERPDIDLEFLELLKNWRIRLANDIYERNMDNEVLKSGDGEPDLERLKDAVQRILDRLIIVRWAEDNLVLEDPNILQRKYNDWKLSPTYNSIVDSLFADRALFDKFNEIHDGKIFERGHICEQVKIGDETLGAIIDEMNQISFRKFDFDILGNTYETYLGHTLYFKDDGTLGLRPSQATRKESGIYYTPRYVVDYIIRNTLGELLKGKTPEEVEKIRVLDPACGSGSFLIKAFDYFKDYYDAENERIREEREKRIREYLRSGGNQLKLDEMNGLEYAAYRDVEKKILENNIFGVDLDRQAAEIASVNLMLKALKPKEKLPLILDENIRVGNSLISGSEEELREYFGESWEDKKPFNWKEAFGEEGFDVVVGNPPWVSFGLRGVGKIERSMDKYFRENYPNSAEYKLSTYAIFMNRAITFLKDGGIFGFIVPDSFLLGRYFSKIRRFILDTAKIREIVLFLEDFWPHGTVGRSVIIILEKEKDEASRLKNKVAVKLSPRLEDIFKGDVKTYSYEQRYFESVLHNRFRLFFDEESKSFVERIEEKGIGLNEIASIYTGVRSKVGQKNIISKEKKGERWYPGLISGSEIGRYWLGYTGYFLHIEPSILWSGGWDPEVVLKEKLLMRQTGDSIVATYDPDKYYHLNNLHSLILENEGYDLRYILAILNSRLMNHYYHLISLELGRTMAQTDIEMIEQLPIYPATPSQQKPIIELVDRMLALNKELNTINTDFDRYVSLYPRVKDSTLKDYIKDLPVSDKEVLKDHYGNPINQIKGKIKAFEIIEEGDWLVFKVGYIFKTSKGKEVLIENVRAFRCRIEDVNLRKFLYYSIKEYVKPGKIGKGNIYERILKIKVPRFAEREEENRKVIDEIMEVYLDEVEKRVELEREIEATDKEIDRMVYELYGLSEEEIRVVEGSK</sequence>
<evidence type="ECO:0000256" key="1">
    <source>
        <dbReference type="ARBA" id="ARBA00011900"/>
    </source>
</evidence>
<dbReference type="PROSITE" id="PS00092">
    <property type="entry name" value="N6_MTASE"/>
    <property type="match status" value="1"/>
</dbReference>
<dbReference type="PANTHER" id="PTHR33841">
    <property type="entry name" value="DNA METHYLTRANSFERASE YEEA-RELATED"/>
    <property type="match status" value="1"/>
</dbReference>